<organism evidence="4 5">
    <name type="scientific">Convivina praedatoris</name>
    <dbReference type="NCBI Taxonomy" id="2880963"/>
    <lineage>
        <taxon>Bacteria</taxon>
        <taxon>Bacillati</taxon>
        <taxon>Bacillota</taxon>
        <taxon>Bacilli</taxon>
        <taxon>Lactobacillales</taxon>
        <taxon>Lactobacillaceae</taxon>
        <taxon>Convivina</taxon>
    </lineage>
</organism>
<evidence type="ECO:0000313" key="5">
    <source>
        <dbReference type="Proteomes" id="UP000838102"/>
    </source>
</evidence>
<dbReference type="PANTHER" id="PTHR30373">
    <property type="entry name" value="UPF0603 PROTEIN YGCG"/>
    <property type="match status" value="1"/>
</dbReference>
<accession>A0ABN8HAR8</accession>
<feature type="domain" description="TPM" evidence="3">
    <location>
        <begin position="50"/>
        <end position="178"/>
    </location>
</feature>
<gene>
    <name evidence="4" type="ORF">LMG032447_00534</name>
</gene>
<keyword evidence="2" id="KW-0472">Membrane</keyword>
<feature type="region of interest" description="Disordered" evidence="1">
    <location>
        <begin position="263"/>
        <end position="293"/>
    </location>
</feature>
<sequence length="293" mass="31889">MSSIKINNSSIRLILIISLSALLGLVAYIANPIARAENPDTLKPEQSYVVNDYANILTTSSKEHIIDQAKRFQATKSQPQVVVITVNNTDGMDMKSFTNELTLRQVWQAGKKGQDNGVLIVFAKNNGQNNVRVATGTGIESNLPDGKINQLLNENRSQLKSSDNTQINQGLIKLFDEVCQNIPTDGQIKAKNSPAKGLGLGWVLLFVVLFPLLSIFFISKLMRRNKNYAHNSYASVDGQSSWWQWLLLGSLLNSGSGNRHDSWSDSNSSDFGGSDNFTDSGGGGDFGGGGSDF</sequence>
<dbReference type="Pfam" id="PF04536">
    <property type="entry name" value="TPM_phosphatase"/>
    <property type="match status" value="1"/>
</dbReference>
<dbReference type="Gene3D" id="3.10.310.50">
    <property type="match status" value="1"/>
</dbReference>
<feature type="compositionally biased region" description="Gly residues" evidence="1">
    <location>
        <begin position="280"/>
        <end position="293"/>
    </location>
</feature>
<dbReference type="RefSeq" id="WP_248705963.1">
    <property type="nucleotide sequence ID" value="NZ_CAKOET010000002.1"/>
</dbReference>
<name>A0ABN8HAR8_9LACO</name>
<proteinExistence type="predicted"/>
<keyword evidence="2" id="KW-1133">Transmembrane helix</keyword>
<evidence type="ECO:0000256" key="2">
    <source>
        <dbReference type="SAM" id="Phobius"/>
    </source>
</evidence>
<reference evidence="4" key="1">
    <citation type="submission" date="2022-03" db="EMBL/GenBank/DDBJ databases">
        <authorList>
            <person name="Hettiarachchi G."/>
        </authorList>
    </citation>
    <scope>NUCLEOTIDE SEQUENCE</scope>
    <source>
        <strain evidence="4">LMG 32447</strain>
    </source>
</reference>
<dbReference type="EMBL" id="CAKOEU010000002">
    <property type="protein sequence ID" value="CAH1852255.1"/>
    <property type="molecule type" value="Genomic_DNA"/>
</dbReference>
<feature type="transmembrane region" description="Helical" evidence="2">
    <location>
        <begin position="199"/>
        <end position="218"/>
    </location>
</feature>
<keyword evidence="5" id="KW-1185">Reference proteome</keyword>
<evidence type="ECO:0000313" key="4">
    <source>
        <dbReference type="EMBL" id="CAH1852255.1"/>
    </source>
</evidence>
<feature type="compositionally biased region" description="Low complexity" evidence="1">
    <location>
        <begin position="264"/>
        <end position="279"/>
    </location>
</feature>
<keyword evidence="2" id="KW-0812">Transmembrane</keyword>
<evidence type="ECO:0000256" key="1">
    <source>
        <dbReference type="SAM" id="MobiDB-lite"/>
    </source>
</evidence>
<comment type="caution">
    <text evidence="4">The sequence shown here is derived from an EMBL/GenBank/DDBJ whole genome shotgun (WGS) entry which is preliminary data.</text>
</comment>
<protein>
    <recommendedName>
        <fullName evidence="3">TPM domain-containing protein</fullName>
    </recommendedName>
</protein>
<dbReference type="PANTHER" id="PTHR30373:SF2">
    <property type="entry name" value="UPF0603 PROTEIN YGCG"/>
    <property type="match status" value="1"/>
</dbReference>
<evidence type="ECO:0000259" key="3">
    <source>
        <dbReference type="Pfam" id="PF04536"/>
    </source>
</evidence>
<dbReference type="Proteomes" id="UP000838102">
    <property type="component" value="Unassembled WGS sequence"/>
</dbReference>
<dbReference type="InterPro" id="IPR007621">
    <property type="entry name" value="TPM_dom"/>
</dbReference>